<evidence type="ECO:0000256" key="7">
    <source>
        <dbReference type="ARBA" id="ARBA00022454"/>
    </source>
</evidence>
<dbReference type="Pfam" id="PF00069">
    <property type="entry name" value="Pkinase"/>
    <property type="match status" value="1"/>
</dbReference>
<keyword evidence="8" id="KW-0963">Cytoplasm</keyword>
<evidence type="ECO:0000256" key="16">
    <source>
        <dbReference type="ARBA" id="ARBA00023212"/>
    </source>
</evidence>
<dbReference type="InterPro" id="IPR016054">
    <property type="entry name" value="LY6_UPA_recep-like"/>
</dbReference>
<keyword evidence="16" id="KW-0206">Cytoskeleton</keyword>
<keyword evidence="13" id="KW-0227">DNA damage</keyword>
<protein>
    <recommendedName>
        <fullName evidence="24">Serine/threonine-protein kinase CHK1</fullName>
        <ecNumber evidence="5">2.7.11.1</ecNumber>
    </recommendedName>
    <alternativeName>
        <fullName evidence="19">CHK1 checkpoint homolog</fullName>
    </alternativeName>
    <alternativeName>
        <fullName evidence="20">Checkpoint kinase-1</fullName>
    </alternativeName>
    <alternativeName>
        <fullName evidence="6">Serine/threonine-protein kinase Chk1</fullName>
    </alternativeName>
</protein>
<evidence type="ECO:0000256" key="21">
    <source>
        <dbReference type="ARBA" id="ARBA00047899"/>
    </source>
</evidence>
<keyword evidence="9" id="KW-0723">Serine/threonine-protein kinase</keyword>
<keyword evidence="15 25" id="KW-0067">ATP-binding</keyword>
<dbReference type="GO" id="GO:0005524">
    <property type="term" value="F:ATP binding"/>
    <property type="evidence" value="ECO:0007669"/>
    <property type="project" value="UniProtKB-UniRule"/>
</dbReference>
<evidence type="ECO:0000256" key="3">
    <source>
        <dbReference type="ARBA" id="ARBA00004300"/>
    </source>
</evidence>
<proteinExistence type="inferred from homology"/>
<accession>A0A835ZN27</accession>
<keyword evidence="11" id="KW-0808">Transferase</keyword>
<evidence type="ECO:0000256" key="4">
    <source>
        <dbReference type="ARBA" id="ARBA00010791"/>
    </source>
</evidence>
<sequence length="812" mass="91487">MQSAVPKPPKTSSARISSRFQSNPGLRRHGGPALAPGAANLQIRRAGNAHLSALRQGSARLRQCDASNFWREKPCIWIPVVAGKGRPAAGLSGVMAVPFVEDWDLVQTLGEGAYGEVQLAVNRRTEEAVAVKIVDMKRAIDCPENIKKEICINKMLNHENVVKFYGHRREGNIQYLFLEYCSGGELFDRIEPDIGMPEQDAQRFFHQLMAGVVYLHGIGITHRDIKPENLLLDERDNLKISDFGLATVFRHNNRERLLNKMCGTLPYVAPELLKRKEFHAEPVDIWSCGIVLTAMLAGELPWDQPSDSCQEYCDWKEKKTYLNPWKKIDSAPLALLHKILVENPSVRITIPDIKKDRWYNKPFKKGAKRPRATSSGVSESPGGFSKHIQSNLDFSPVNCASSEESVKYSSSQPEPRTGLSLWDTSPSYIDKLVQGISFSQPACPDHMLLNSQLLGTPGSSQNPWQRLVKRMTRFFTKLDADKSYQCLKETCEKLGYQWKKSCMNQVTVSTTDRRNNKLIFKVNLVEMDEKILVDFRLSKVNLSYKYTHKILDKNQNKNIDFSGAFKQRENDFILTASSMIVIADESPLSPSALECFQCDRVNTSGVCVSGGGTCQTQGGQQCFLRKIYEVQFPSPYKHMPLLKIVQTLHKVAGAAGKHTGKRRPGQNGLRQRILGFQSCPRGPESHITPVITVQEQKTEMDKLLLLLLLLGVFPFVFFQGVAPDTLCMVCQNFKKGQCLQGKGNCTMEQGPGCRTRDVFLFSEKGRWNFNHTELDCYDFCMSSNYYIGDLKISTFCCKGRDFCNKYIGKGKQ</sequence>
<feature type="region of interest" description="Disordered" evidence="26">
    <location>
        <begin position="364"/>
        <end position="385"/>
    </location>
</feature>
<dbReference type="Gene3D" id="3.30.200.20">
    <property type="entry name" value="Phosphorylase Kinase, domain 1"/>
    <property type="match status" value="1"/>
</dbReference>
<comment type="subunit">
    <text evidence="23">Interacts (phosphorylated by ATR) with RAD51. Interacts with and phosphorylates CLSPN, an adapter protein that regulates the ATR-dependent phosphorylation of CHEK1. Interacts with BRCA1. Interacts with and phosphorylates CDC25A, CDC25B and CDC25C. Interacts with FBXO6, which regulates CHEK1. Interacts with PPM1D, which regulates CHEK1 through dephosphorylation. Interacts with TIMELESS; DNA damage-dependent. Interacts with FEM1B; activates CHEK1 in response to stress. Interacts with TLK1. Interacts with XPO1 and YWHAZ. Interacts with CDK5RAP3; antagonizes CHEK1.</text>
</comment>
<evidence type="ECO:0000256" key="5">
    <source>
        <dbReference type="ARBA" id="ARBA00012513"/>
    </source>
</evidence>
<dbReference type="FunFam" id="1.10.510.10:FF:000301">
    <property type="entry name" value="Serine/threonine-protein kinase Chk1"/>
    <property type="match status" value="1"/>
</dbReference>
<dbReference type="AlphaFoldDB" id="A0A835ZN27"/>
<feature type="compositionally biased region" description="Polar residues" evidence="26">
    <location>
        <begin position="10"/>
        <end position="24"/>
    </location>
</feature>
<keyword evidence="18" id="KW-0131">Cell cycle</keyword>
<evidence type="ECO:0000256" key="19">
    <source>
        <dbReference type="ARBA" id="ARBA00030691"/>
    </source>
</evidence>
<dbReference type="InterPro" id="IPR059168">
    <property type="entry name" value="PATE2-like_ECD_3FTx"/>
</dbReference>
<evidence type="ECO:0000256" key="18">
    <source>
        <dbReference type="ARBA" id="ARBA00023306"/>
    </source>
</evidence>
<dbReference type="FunFam" id="3.30.310.80:FF:000007">
    <property type="entry name" value="Serine/threonine-protein kinase Chk1 isoform 1"/>
    <property type="match status" value="1"/>
</dbReference>
<evidence type="ECO:0000313" key="29">
    <source>
        <dbReference type="Proteomes" id="UP000664991"/>
    </source>
</evidence>
<dbReference type="GO" id="GO:0000077">
    <property type="term" value="P:DNA damage checkpoint signaling"/>
    <property type="evidence" value="ECO:0007669"/>
    <property type="project" value="InterPro"/>
</dbReference>
<evidence type="ECO:0000256" key="6">
    <source>
        <dbReference type="ARBA" id="ARBA00022045"/>
    </source>
</evidence>
<dbReference type="EC" id="2.7.11.1" evidence="5"/>
<dbReference type="InterPro" id="IPR000719">
    <property type="entry name" value="Prot_kinase_dom"/>
</dbReference>
<evidence type="ECO:0000256" key="11">
    <source>
        <dbReference type="ARBA" id="ARBA00022679"/>
    </source>
</evidence>
<keyword evidence="14" id="KW-0418">Kinase</keyword>
<evidence type="ECO:0000256" key="9">
    <source>
        <dbReference type="ARBA" id="ARBA00022527"/>
    </source>
</evidence>
<dbReference type="Gene3D" id="1.10.510.10">
    <property type="entry name" value="Transferase(Phosphotransferase) domain 1"/>
    <property type="match status" value="1"/>
</dbReference>
<dbReference type="EMBL" id="JAEMGP010000021">
    <property type="protein sequence ID" value="KAG5196356.1"/>
    <property type="molecule type" value="Genomic_DNA"/>
</dbReference>
<evidence type="ECO:0000256" key="1">
    <source>
        <dbReference type="ARBA" id="ARBA00004123"/>
    </source>
</evidence>
<evidence type="ECO:0000256" key="23">
    <source>
        <dbReference type="ARBA" id="ARBA00064089"/>
    </source>
</evidence>
<evidence type="ECO:0000256" key="8">
    <source>
        <dbReference type="ARBA" id="ARBA00022490"/>
    </source>
</evidence>
<comment type="caution">
    <text evidence="28">The sequence shown here is derived from an EMBL/GenBank/DDBJ whole genome shotgun (WGS) entry which is preliminary data.</text>
</comment>
<dbReference type="CDD" id="cd14069">
    <property type="entry name" value="STKc_Chk1"/>
    <property type="match status" value="1"/>
</dbReference>
<dbReference type="GO" id="GO:0005694">
    <property type="term" value="C:chromosome"/>
    <property type="evidence" value="ECO:0007669"/>
    <property type="project" value="UniProtKB-SubCell"/>
</dbReference>
<evidence type="ECO:0000256" key="15">
    <source>
        <dbReference type="ARBA" id="ARBA00022840"/>
    </source>
</evidence>
<dbReference type="InterPro" id="IPR011009">
    <property type="entry name" value="Kinase-like_dom_sf"/>
</dbReference>
<dbReference type="SMART" id="SM00220">
    <property type="entry name" value="S_TKc"/>
    <property type="match status" value="1"/>
</dbReference>
<feature type="domain" description="Protein kinase" evidence="27">
    <location>
        <begin position="103"/>
        <end position="359"/>
    </location>
</feature>
<dbReference type="PROSITE" id="PS00108">
    <property type="entry name" value="PROTEIN_KINASE_ST"/>
    <property type="match status" value="1"/>
</dbReference>
<evidence type="ECO:0000256" key="12">
    <source>
        <dbReference type="ARBA" id="ARBA00022741"/>
    </source>
</evidence>
<comment type="catalytic activity">
    <reaction evidence="22">
        <text>L-seryl-[protein] + ATP = O-phospho-L-seryl-[protein] + ADP + H(+)</text>
        <dbReference type="Rhea" id="RHEA:17989"/>
        <dbReference type="Rhea" id="RHEA-COMP:9863"/>
        <dbReference type="Rhea" id="RHEA-COMP:11604"/>
        <dbReference type="ChEBI" id="CHEBI:15378"/>
        <dbReference type="ChEBI" id="CHEBI:29999"/>
        <dbReference type="ChEBI" id="CHEBI:30616"/>
        <dbReference type="ChEBI" id="CHEBI:83421"/>
        <dbReference type="ChEBI" id="CHEBI:456216"/>
        <dbReference type="EC" id="2.7.11.1"/>
    </reaction>
</comment>
<dbReference type="InterPro" id="IPR008271">
    <property type="entry name" value="Ser/Thr_kinase_AS"/>
</dbReference>
<dbReference type="Pfam" id="PF00021">
    <property type="entry name" value="UPAR_LY6"/>
    <property type="match status" value="2"/>
</dbReference>
<dbReference type="CDD" id="cd23578">
    <property type="entry name" value="TFP_LU_ECD_PATE2"/>
    <property type="match status" value="1"/>
</dbReference>
<dbReference type="FunFam" id="3.30.200.20:FF:000229">
    <property type="entry name" value="Serine/threonine-protein kinase Chk1"/>
    <property type="match status" value="1"/>
</dbReference>
<dbReference type="GO" id="GO:0005813">
    <property type="term" value="C:centrosome"/>
    <property type="evidence" value="ECO:0007669"/>
    <property type="project" value="UniProtKB-SubCell"/>
</dbReference>
<evidence type="ECO:0000259" key="27">
    <source>
        <dbReference type="PROSITE" id="PS50011"/>
    </source>
</evidence>
<gene>
    <name evidence="28" type="ORF">JEQ12_011042</name>
</gene>
<comment type="catalytic activity">
    <reaction evidence="21">
        <text>L-threonyl-[protein] + ATP = O-phospho-L-threonyl-[protein] + ADP + H(+)</text>
        <dbReference type="Rhea" id="RHEA:46608"/>
        <dbReference type="Rhea" id="RHEA-COMP:11060"/>
        <dbReference type="Rhea" id="RHEA-COMP:11605"/>
        <dbReference type="ChEBI" id="CHEBI:15378"/>
        <dbReference type="ChEBI" id="CHEBI:30013"/>
        <dbReference type="ChEBI" id="CHEBI:30616"/>
        <dbReference type="ChEBI" id="CHEBI:61977"/>
        <dbReference type="ChEBI" id="CHEBI:456216"/>
        <dbReference type="EC" id="2.7.11.1"/>
    </reaction>
</comment>
<organism evidence="28 29">
    <name type="scientific">Ovis aries</name>
    <name type="common">Sheep</name>
    <dbReference type="NCBI Taxonomy" id="9940"/>
    <lineage>
        <taxon>Eukaryota</taxon>
        <taxon>Metazoa</taxon>
        <taxon>Chordata</taxon>
        <taxon>Craniata</taxon>
        <taxon>Vertebrata</taxon>
        <taxon>Euteleostomi</taxon>
        <taxon>Mammalia</taxon>
        <taxon>Eutheria</taxon>
        <taxon>Laurasiatheria</taxon>
        <taxon>Artiodactyla</taxon>
        <taxon>Ruminantia</taxon>
        <taxon>Pecora</taxon>
        <taxon>Bovidae</taxon>
        <taxon>Caprinae</taxon>
        <taxon>Ovis</taxon>
    </lineage>
</organism>
<evidence type="ECO:0000256" key="24">
    <source>
        <dbReference type="ARBA" id="ARBA00070697"/>
    </source>
</evidence>
<dbReference type="PANTHER" id="PTHR24346">
    <property type="entry name" value="MAP/MICROTUBULE AFFINITY-REGULATING KINASE"/>
    <property type="match status" value="1"/>
</dbReference>
<evidence type="ECO:0000256" key="14">
    <source>
        <dbReference type="ARBA" id="ARBA00022777"/>
    </source>
</evidence>
<comment type="subcellular location">
    <subcellularLocation>
        <location evidence="2">Chromosome</location>
    </subcellularLocation>
    <subcellularLocation>
        <location evidence="3">Cytoplasm</location>
        <location evidence="3">Cytoskeleton</location>
        <location evidence="3">Microtubule organizing center</location>
        <location evidence="3">Centrosome</location>
    </subcellularLocation>
    <subcellularLocation>
        <location evidence="1">Nucleus</location>
    </subcellularLocation>
</comment>
<evidence type="ECO:0000256" key="17">
    <source>
        <dbReference type="ARBA" id="ARBA00023242"/>
    </source>
</evidence>
<evidence type="ECO:0000256" key="20">
    <source>
        <dbReference type="ARBA" id="ARBA00032547"/>
    </source>
</evidence>
<dbReference type="Proteomes" id="UP000664991">
    <property type="component" value="Chromosome 21"/>
</dbReference>
<comment type="similarity">
    <text evidence="4">Belongs to the protein kinase superfamily. CAMK Ser/Thr protein kinase family. NIM1 subfamily.</text>
</comment>
<evidence type="ECO:0000256" key="25">
    <source>
        <dbReference type="PROSITE-ProRule" id="PRU10141"/>
    </source>
</evidence>
<keyword evidence="10" id="KW-0597">Phosphoprotein</keyword>
<dbReference type="InterPro" id="IPR034670">
    <property type="entry name" value="Chk1_catalytic_dom"/>
</dbReference>
<feature type="binding site" evidence="25">
    <location>
        <position position="132"/>
    </location>
    <ligand>
        <name>ATP</name>
        <dbReference type="ChEBI" id="CHEBI:30616"/>
    </ligand>
</feature>
<dbReference type="GO" id="GO:0005634">
    <property type="term" value="C:nucleus"/>
    <property type="evidence" value="ECO:0007669"/>
    <property type="project" value="UniProtKB-SubCell"/>
</dbReference>
<dbReference type="InterPro" id="IPR017441">
    <property type="entry name" value="Protein_kinase_ATP_BS"/>
</dbReference>
<dbReference type="PANTHER" id="PTHR24346:SF107">
    <property type="entry name" value="SERINE_THREONINE-PROTEIN KINASE CHK1"/>
    <property type="match status" value="1"/>
</dbReference>
<dbReference type="PROSITE" id="PS00107">
    <property type="entry name" value="PROTEIN_KINASE_ATP"/>
    <property type="match status" value="1"/>
</dbReference>
<dbReference type="GO" id="GO:0005737">
    <property type="term" value="C:cytoplasm"/>
    <property type="evidence" value="ECO:0007669"/>
    <property type="project" value="TreeGrafter"/>
</dbReference>
<name>A0A835ZN27_SHEEP</name>
<keyword evidence="17" id="KW-0539">Nucleus</keyword>
<evidence type="ECO:0000256" key="13">
    <source>
        <dbReference type="ARBA" id="ARBA00022763"/>
    </source>
</evidence>
<evidence type="ECO:0000256" key="26">
    <source>
        <dbReference type="SAM" id="MobiDB-lite"/>
    </source>
</evidence>
<evidence type="ECO:0000256" key="2">
    <source>
        <dbReference type="ARBA" id="ARBA00004286"/>
    </source>
</evidence>
<evidence type="ECO:0000313" key="28">
    <source>
        <dbReference type="EMBL" id="KAG5196356.1"/>
    </source>
</evidence>
<keyword evidence="7" id="KW-0158">Chromosome</keyword>
<evidence type="ECO:0000256" key="10">
    <source>
        <dbReference type="ARBA" id="ARBA00022553"/>
    </source>
</evidence>
<dbReference type="Gene3D" id="3.30.310.80">
    <property type="entry name" value="Kinase associated domain 1, KA1"/>
    <property type="match status" value="1"/>
</dbReference>
<dbReference type="PROSITE" id="PS50011">
    <property type="entry name" value="PROTEIN_KINASE_DOM"/>
    <property type="match status" value="1"/>
</dbReference>
<keyword evidence="12 25" id="KW-0547">Nucleotide-binding</keyword>
<dbReference type="SUPFAM" id="SSF56112">
    <property type="entry name" value="Protein kinase-like (PK-like)"/>
    <property type="match status" value="1"/>
</dbReference>
<evidence type="ECO:0000256" key="22">
    <source>
        <dbReference type="ARBA" id="ARBA00048679"/>
    </source>
</evidence>
<feature type="region of interest" description="Disordered" evidence="26">
    <location>
        <begin position="1"/>
        <end position="34"/>
    </location>
</feature>
<reference evidence="28 29" key="1">
    <citation type="submission" date="2020-12" db="EMBL/GenBank/DDBJ databases">
        <title>De novo assembly of Tibetan sheep genome.</title>
        <authorList>
            <person name="Li X."/>
        </authorList>
    </citation>
    <scope>NUCLEOTIDE SEQUENCE [LARGE SCALE GENOMIC DNA]</scope>
    <source>
        <tissue evidence="28">Heart</tissue>
    </source>
</reference>
<dbReference type="GO" id="GO:0004674">
    <property type="term" value="F:protein serine/threonine kinase activity"/>
    <property type="evidence" value="ECO:0007669"/>
    <property type="project" value="UniProtKB-KW"/>
</dbReference>